<evidence type="ECO:0000259" key="2">
    <source>
        <dbReference type="Pfam" id="PF04069"/>
    </source>
</evidence>
<dbReference type="Gene3D" id="3.40.190.100">
    <property type="entry name" value="Glycine betaine-binding periplasmic protein, domain 2"/>
    <property type="match status" value="1"/>
</dbReference>
<evidence type="ECO:0000313" key="3">
    <source>
        <dbReference type="EMBL" id="MFC3088067.1"/>
    </source>
</evidence>
<keyword evidence="4" id="KW-1185">Reference proteome</keyword>
<feature type="domain" description="ABC-type glycine betaine transport system substrate-binding" evidence="2">
    <location>
        <begin position="34"/>
        <end position="316"/>
    </location>
</feature>
<name>A0ABV7DY95_9RHOB</name>
<comment type="caution">
    <text evidence="3">The sequence shown here is derived from an EMBL/GenBank/DDBJ whole genome shotgun (WGS) entry which is preliminary data.</text>
</comment>
<proteinExistence type="predicted"/>
<dbReference type="EMBL" id="JBHRSM010000047">
    <property type="protein sequence ID" value="MFC3088067.1"/>
    <property type="molecule type" value="Genomic_DNA"/>
</dbReference>
<dbReference type="InterPro" id="IPR007210">
    <property type="entry name" value="ABC_Gly_betaine_transp_sub-bd"/>
</dbReference>
<protein>
    <submittedName>
        <fullName evidence="3">Glycine betaine/L-proline ABC transporter substrate-binding protein ProX</fullName>
    </submittedName>
</protein>
<keyword evidence="1" id="KW-0732">Signal</keyword>
<accession>A0ABV7DY95</accession>
<dbReference type="CDD" id="cd13638">
    <property type="entry name" value="PBP2_EcProx_like"/>
    <property type="match status" value="1"/>
</dbReference>
<evidence type="ECO:0000256" key="1">
    <source>
        <dbReference type="SAM" id="SignalP"/>
    </source>
</evidence>
<organism evidence="3 4">
    <name type="scientific">Tabrizicola soli</name>
    <dbReference type="NCBI Taxonomy" id="2185115"/>
    <lineage>
        <taxon>Bacteria</taxon>
        <taxon>Pseudomonadati</taxon>
        <taxon>Pseudomonadota</taxon>
        <taxon>Alphaproteobacteria</taxon>
        <taxon>Rhodobacterales</taxon>
        <taxon>Paracoccaceae</taxon>
        <taxon>Tabrizicola</taxon>
    </lineage>
</organism>
<dbReference type="Gene3D" id="3.40.190.10">
    <property type="entry name" value="Periplasmic binding protein-like II"/>
    <property type="match status" value="1"/>
</dbReference>
<dbReference type="SUPFAM" id="SSF53850">
    <property type="entry name" value="Periplasmic binding protein-like II"/>
    <property type="match status" value="1"/>
</dbReference>
<reference evidence="4" key="1">
    <citation type="journal article" date="2019" name="Int. J. Syst. Evol. Microbiol.">
        <title>The Global Catalogue of Microorganisms (GCM) 10K type strain sequencing project: providing services to taxonomists for standard genome sequencing and annotation.</title>
        <authorList>
            <consortium name="The Broad Institute Genomics Platform"/>
            <consortium name="The Broad Institute Genome Sequencing Center for Infectious Disease"/>
            <person name="Wu L."/>
            <person name="Ma J."/>
        </authorList>
    </citation>
    <scope>NUCLEOTIDE SEQUENCE [LARGE SCALE GENOMIC DNA]</scope>
    <source>
        <strain evidence="4">KCTC 62102</strain>
    </source>
</reference>
<feature type="chain" id="PRO_5045533990" evidence="1">
    <location>
        <begin position="26"/>
        <end position="334"/>
    </location>
</feature>
<gene>
    <name evidence="3" type="primary">proX</name>
    <name evidence="3" type="ORF">ACFOD6_18680</name>
</gene>
<evidence type="ECO:0000313" key="4">
    <source>
        <dbReference type="Proteomes" id="UP001595445"/>
    </source>
</evidence>
<dbReference type="Pfam" id="PF04069">
    <property type="entry name" value="OpuAC"/>
    <property type="match status" value="1"/>
</dbReference>
<dbReference type="RefSeq" id="WP_197647555.1">
    <property type="nucleotide sequence ID" value="NZ_JAEACP010000032.1"/>
</dbReference>
<feature type="signal peptide" evidence="1">
    <location>
        <begin position="1"/>
        <end position="25"/>
    </location>
</feature>
<dbReference type="Proteomes" id="UP001595445">
    <property type="component" value="Unassembled WGS sequence"/>
</dbReference>
<sequence length="334" mass="36602">MSFLKSSLAVIATTGSIMLSLPAFAEGLPGEGKSIQPIATGQTGHIFQHAIVQIGLERLGYEVKDSLEAQYPPMHLAIAEGDADYTAIHWDRLLIPIYEQAGGDEKLIRIGTLTPNVTQGYFIDKATSEKYGITNLGQFTDPAVRAIFDTDGDGKADLTGCESGWGCELVIEHQLDAFKLRDSISHNQGSYYALIADTITRYKAGNPIFYYTWSPLWVGSVLKTGKDVVQLNVPFSSLPGNETANTEQPDGSNSGFELNNIRIVANRKFAEENPAAARFFELVTVPIEDVNAELLTEYESEADRAQIYENAEAWIAAHQEQFDSWIAEATKAGQ</sequence>
<dbReference type="NCBIfam" id="NF008334">
    <property type="entry name" value="PRK11119.1"/>
    <property type="match status" value="1"/>
</dbReference>